<sequence length="135" mass="14871">MPENIQATPTDYLERVYAGVLGKLIGVYLGRPFENWTHERIMSELGPITNYVHDKVGVPLVVTDDDVSGTFGFVRALEEHAAATGNLAGGGAITSEQIGKTWLNNVIENRTVFCMGFQHLRAGQRARMVSRLPNK</sequence>
<gene>
    <name evidence="1" type="ORF">NQ176_g4535</name>
</gene>
<reference evidence="1" key="1">
    <citation type="submission" date="2022-08" db="EMBL/GenBank/DDBJ databases">
        <title>Genome Sequence of Lecanicillium fungicola.</title>
        <authorList>
            <person name="Buettner E."/>
        </authorList>
    </citation>
    <scope>NUCLEOTIDE SEQUENCE</scope>
    <source>
        <strain evidence="1">Babe33</strain>
    </source>
</reference>
<dbReference type="EMBL" id="JANJQO010000501">
    <property type="protein sequence ID" value="KAJ2977147.1"/>
    <property type="molecule type" value="Genomic_DNA"/>
</dbReference>
<organism evidence="1 2">
    <name type="scientific">Zarea fungicola</name>
    <dbReference type="NCBI Taxonomy" id="93591"/>
    <lineage>
        <taxon>Eukaryota</taxon>
        <taxon>Fungi</taxon>
        <taxon>Dikarya</taxon>
        <taxon>Ascomycota</taxon>
        <taxon>Pezizomycotina</taxon>
        <taxon>Sordariomycetes</taxon>
        <taxon>Hypocreomycetidae</taxon>
        <taxon>Hypocreales</taxon>
        <taxon>Cordycipitaceae</taxon>
        <taxon>Zarea</taxon>
    </lineage>
</organism>
<evidence type="ECO:0000313" key="1">
    <source>
        <dbReference type="EMBL" id="KAJ2977147.1"/>
    </source>
</evidence>
<dbReference type="Proteomes" id="UP001143910">
    <property type="component" value="Unassembled WGS sequence"/>
</dbReference>
<comment type="caution">
    <text evidence="1">The sequence shown here is derived from an EMBL/GenBank/DDBJ whole genome shotgun (WGS) entry which is preliminary data.</text>
</comment>
<name>A0ACC1NE37_9HYPO</name>
<keyword evidence="2" id="KW-1185">Reference proteome</keyword>
<protein>
    <submittedName>
        <fullName evidence="1">Uncharacterized protein</fullName>
    </submittedName>
</protein>
<accession>A0ACC1NE37</accession>
<proteinExistence type="predicted"/>
<evidence type="ECO:0000313" key="2">
    <source>
        <dbReference type="Proteomes" id="UP001143910"/>
    </source>
</evidence>